<sequence length="283" mass="31142">MGTALTRRFDTGQFDGRIPYVRVGTGPKTLLVIPGVGDAMFDGEYDRTDAVTTAATFRRFLDGYTVYQVSRPRGLEDHQSIAAMARDYEHVLAEHVGSASVLGLSMGGLIAQELARERPDLVDRLALGVSGCRLAGAGRPIVRELHRLALEGEWTEIRARLYEEMFTGPLGRAVPLLSRTVGRVRPPNPADPRDVSISLDAVHDYDGTESLAEIEPRTLVIGGTDDPFFPETILRETHEGLPDSQLAMFTGARHGAFLERKAGFDGWVRRFLEGEAAARVRQR</sequence>
<dbReference type="EMBL" id="CP071462">
    <property type="protein sequence ID" value="QSW99042.1"/>
    <property type="molecule type" value="Genomic_DNA"/>
</dbReference>
<dbReference type="Gene3D" id="3.40.50.1820">
    <property type="entry name" value="alpha/beta hydrolase"/>
    <property type="match status" value="1"/>
</dbReference>
<organism evidence="2 3">
    <name type="scientific">Haloterrigena alkaliphila</name>
    <dbReference type="NCBI Taxonomy" id="2816475"/>
    <lineage>
        <taxon>Archaea</taxon>
        <taxon>Methanobacteriati</taxon>
        <taxon>Methanobacteriota</taxon>
        <taxon>Stenosarchaea group</taxon>
        <taxon>Halobacteria</taxon>
        <taxon>Halobacteriales</taxon>
        <taxon>Natrialbaceae</taxon>
        <taxon>Haloterrigena</taxon>
    </lineage>
</organism>
<dbReference type="PANTHER" id="PTHR43433">
    <property type="entry name" value="HYDROLASE, ALPHA/BETA FOLD FAMILY PROTEIN"/>
    <property type="match status" value="1"/>
</dbReference>
<keyword evidence="2" id="KW-0378">Hydrolase</keyword>
<dbReference type="PANTHER" id="PTHR43433:SF5">
    <property type="entry name" value="AB HYDROLASE-1 DOMAIN-CONTAINING PROTEIN"/>
    <property type="match status" value="1"/>
</dbReference>
<evidence type="ECO:0000313" key="3">
    <source>
        <dbReference type="Proteomes" id="UP000663203"/>
    </source>
</evidence>
<accession>A0A8A2VFA6</accession>
<proteinExistence type="predicted"/>
<dbReference type="PRINTS" id="PR00111">
    <property type="entry name" value="ABHYDROLASE"/>
</dbReference>
<dbReference type="RefSeq" id="WP_207288650.1">
    <property type="nucleotide sequence ID" value="NZ_CP071462.1"/>
</dbReference>
<evidence type="ECO:0000313" key="2">
    <source>
        <dbReference type="EMBL" id="QSW99042.1"/>
    </source>
</evidence>
<dbReference type="InterPro" id="IPR000073">
    <property type="entry name" value="AB_hydrolase_1"/>
</dbReference>
<keyword evidence="3" id="KW-1185">Reference proteome</keyword>
<dbReference type="KEGG" id="hakz:J0X25_16930"/>
<dbReference type="GeneID" id="63189025"/>
<dbReference type="InterPro" id="IPR050471">
    <property type="entry name" value="AB_hydrolase"/>
</dbReference>
<reference evidence="2 3" key="1">
    <citation type="submission" date="2021-03" db="EMBL/GenBank/DDBJ databases">
        <title>Haloterrigena longa sp. nov. and Haloterrigena limicola sp. nov., extremely halophilic archaea isolated from a salt lake.</title>
        <authorList>
            <person name="Henglin C."/>
        </authorList>
    </citation>
    <scope>NUCLEOTIDE SEQUENCE [LARGE SCALE GENOMIC DNA]</scope>
    <source>
        <strain evidence="2 3">KZCA68</strain>
    </source>
</reference>
<dbReference type="Pfam" id="PF12697">
    <property type="entry name" value="Abhydrolase_6"/>
    <property type="match status" value="1"/>
</dbReference>
<feature type="domain" description="AB hydrolase-1" evidence="1">
    <location>
        <begin position="31"/>
        <end position="260"/>
    </location>
</feature>
<protein>
    <submittedName>
        <fullName evidence="2">Alpha/beta hydrolase</fullName>
    </submittedName>
</protein>
<dbReference type="AlphaFoldDB" id="A0A8A2VFA6"/>
<name>A0A8A2VFA6_9EURY</name>
<dbReference type="Proteomes" id="UP000663203">
    <property type="component" value="Chromosome"/>
</dbReference>
<dbReference type="InterPro" id="IPR029058">
    <property type="entry name" value="AB_hydrolase_fold"/>
</dbReference>
<evidence type="ECO:0000259" key="1">
    <source>
        <dbReference type="Pfam" id="PF12697"/>
    </source>
</evidence>
<dbReference type="GO" id="GO:0016787">
    <property type="term" value="F:hydrolase activity"/>
    <property type="evidence" value="ECO:0007669"/>
    <property type="project" value="UniProtKB-KW"/>
</dbReference>
<gene>
    <name evidence="2" type="ORF">J0X25_16930</name>
</gene>
<dbReference type="SUPFAM" id="SSF53474">
    <property type="entry name" value="alpha/beta-Hydrolases"/>
    <property type="match status" value="1"/>
</dbReference>